<sequence>LEIGGYINKMTAPAGTVYYQYTKPIVGERRSVDLSTTPRQIGYHTHPSGSLNFSNRYTHQPLGIGSDAKWVSDSNNHLYVGAIQGGDVKIGICEYESDCMNHAKEHGNPPTREIQ</sequence>
<dbReference type="EMBL" id="JAUGZK010000041">
    <property type="protein sequence ID" value="MEE2026135.1"/>
    <property type="molecule type" value="Genomic_DNA"/>
</dbReference>
<dbReference type="RefSeq" id="WP_330089427.1">
    <property type="nucleotide sequence ID" value="NZ_JAUGZK010000041.1"/>
</dbReference>
<accession>A0ABU7JKU0</accession>
<name>A0ABU7JKU0_9GAMM</name>
<organism evidence="1 2">
    <name type="scientific">Alkalimonas mucilaginosa</name>
    <dbReference type="NCBI Taxonomy" id="3057676"/>
    <lineage>
        <taxon>Bacteria</taxon>
        <taxon>Pseudomonadati</taxon>
        <taxon>Pseudomonadota</taxon>
        <taxon>Gammaproteobacteria</taxon>
        <taxon>Alkalimonas</taxon>
    </lineage>
</organism>
<protein>
    <recommendedName>
        <fullName evidence="3">DUF4329 domain-containing protein</fullName>
    </recommendedName>
</protein>
<comment type="caution">
    <text evidence="1">The sequence shown here is derived from an EMBL/GenBank/DDBJ whole genome shotgun (WGS) entry which is preliminary data.</text>
</comment>
<evidence type="ECO:0000313" key="1">
    <source>
        <dbReference type="EMBL" id="MEE2026135.1"/>
    </source>
</evidence>
<feature type="non-terminal residue" evidence="1">
    <location>
        <position position="1"/>
    </location>
</feature>
<reference evidence="1 2" key="1">
    <citation type="submission" date="2023-06" db="EMBL/GenBank/DDBJ databases">
        <title>Alkalimonas sp., MEB004 an alkaliphilic bacterium isolated from Lonar Lake, India.</title>
        <authorList>
            <person name="Joshi A."/>
            <person name="Thite S."/>
        </authorList>
    </citation>
    <scope>NUCLEOTIDE SEQUENCE [LARGE SCALE GENOMIC DNA]</scope>
    <source>
        <strain evidence="1 2">MEB004</strain>
    </source>
</reference>
<keyword evidence="2" id="KW-1185">Reference proteome</keyword>
<evidence type="ECO:0000313" key="2">
    <source>
        <dbReference type="Proteomes" id="UP001339167"/>
    </source>
</evidence>
<proteinExistence type="predicted"/>
<evidence type="ECO:0008006" key="3">
    <source>
        <dbReference type="Google" id="ProtNLM"/>
    </source>
</evidence>
<gene>
    <name evidence="1" type="ORF">QWF21_18015</name>
</gene>
<dbReference type="Proteomes" id="UP001339167">
    <property type="component" value="Unassembled WGS sequence"/>
</dbReference>